<keyword evidence="1" id="KW-1133">Transmembrane helix</keyword>
<protein>
    <submittedName>
        <fullName evidence="2">Two component sensor histidine kinase</fullName>
    </submittedName>
</protein>
<accession>A0A023D1D5</accession>
<gene>
    <name evidence="2" type="ORF">Amme_011_068</name>
</gene>
<evidence type="ECO:0000313" key="2">
    <source>
        <dbReference type="EMBL" id="GAJ27968.1"/>
    </source>
</evidence>
<keyword evidence="1" id="KW-0812">Transmembrane</keyword>
<dbReference type="GO" id="GO:0016301">
    <property type="term" value="F:kinase activity"/>
    <property type="evidence" value="ECO:0007669"/>
    <property type="project" value="UniProtKB-KW"/>
</dbReference>
<comment type="caution">
    <text evidence="2">The sequence shown here is derived from an EMBL/GenBank/DDBJ whole genome shotgun (WGS) entry which is preliminary data.</text>
</comment>
<organism evidence="2 3">
    <name type="scientific">Acidomonas methanolica NBRC 104435</name>
    <dbReference type="NCBI Taxonomy" id="1231351"/>
    <lineage>
        <taxon>Bacteria</taxon>
        <taxon>Pseudomonadati</taxon>
        <taxon>Pseudomonadota</taxon>
        <taxon>Alphaproteobacteria</taxon>
        <taxon>Acetobacterales</taxon>
        <taxon>Acetobacteraceae</taxon>
        <taxon>Acidomonas</taxon>
    </lineage>
</organism>
<evidence type="ECO:0000313" key="3">
    <source>
        <dbReference type="Proteomes" id="UP000019760"/>
    </source>
</evidence>
<keyword evidence="2" id="KW-0418">Kinase</keyword>
<keyword evidence="3" id="KW-1185">Reference proteome</keyword>
<feature type="transmembrane region" description="Helical" evidence="1">
    <location>
        <begin position="21"/>
        <end position="49"/>
    </location>
</feature>
<keyword evidence="2" id="KW-0808">Transferase</keyword>
<reference evidence="3" key="1">
    <citation type="journal article" date="2014" name="FEMS Microbiol. Lett.">
        <title>Draft Genomic DNA Sequence of the Facultatively Methylotrophic Bacterium Acidomonas methanolica type strain MB58.</title>
        <authorList>
            <person name="Higashiura N."/>
            <person name="Hadano H."/>
            <person name="Hirakawa H."/>
            <person name="Matsutani M."/>
            <person name="Takabe S."/>
            <person name="Matsushita K."/>
            <person name="Azuma Y."/>
        </authorList>
    </citation>
    <scope>NUCLEOTIDE SEQUENCE [LARGE SCALE GENOMIC DNA]</scope>
    <source>
        <strain evidence="3">MB58</strain>
    </source>
</reference>
<dbReference type="Proteomes" id="UP000019760">
    <property type="component" value="Unassembled WGS sequence"/>
</dbReference>
<sequence length="123" mass="14137">MPPLAERFPRLWIWWRRAWRFRSAGLSFSLAYGLVFALSAALFLSLLWWHTNGLLERQVDQAVEADARNLGDHWVQDGLPGLVRTIQDRLRPGCRRPVALSPCRAGRRIYLGEHAGMAEFRPA</sequence>
<dbReference type="EMBL" id="BAND01000011">
    <property type="protein sequence ID" value="GAJ27968.1"/>
    <property type="molecule type" value="Genomic_DNA"/>
</dbReference>
<proteinExistence type="predicted"/>
<reference evidence="2 3" key="2">
    <citation type="journal article" date="2014" name="FEMS Microbiol. Lett.">
        <title>Draft genomic DNA sequence of the facultatively methylotrophic bacterium Acidomonas methanolica type strain MB58.</title>
        <authorList>
            <person name="Higashiura N."/>
            <person name="Hadano H."/>
            <person name="Hirakawa H."/>
            <person name="Matsutani M."/>
            <person name="Takabe S."/>
            <person name="Matsushita K."/>
            <person name="Azuma Y."/>
        </authorList>
    </citation>
    <scope>NUCLEOTIDE SEQUENCE [LARGE SCALE GENOMIC DNA]</scope>
    <source>
        <strain evidence="2 3">MB58</strain>
    </source>
</reference>
<evidence type="ECO:0000256" key="1">
    <source>
        <dbReference type="SAM" id="Phobius"/>
    </source>
</evidence>
<dbReference type="AlphaFoldDB" id="A0A023D1D5"/>
<keyword evidence="1" id="KW-0472">Membrane</keyword>
<name>A0A023D1D5_ACIMT</name>